<name>A0A0D8Y5B6_DICVI</name>
<sequence>MVEIDEPCETDQQCRGRSKCINTTCACRAGEDNVYGVCVKRMASRKTTTCPITGQTPLIDELTMRAKFCEPSKSICPHGYSCQFSETARRNICCGIGEDTSTTSSPLPETTENSISTLDPNIDTDAQTGKEITRLITTAPIHGVCEKGSPYLMNGRPKQCTDTPCPPNYKCRFSKARRNYYCCTTSNYNHGCPSGYPLLFPSTGTPVQCSYRRSTMCPAGYTCVRSITTKIFQCCSTNDSSTGRSTPINREISNKKNSTQAPCLNGQVLVLRIVDEHIVKKCEASCPPHQMAVRGVCRDRYQDDKPIMLNLMT</sequence>
<dbReference type="InterPro" id="IPR006150">
    <property type="entry name" value="Cys_repeat_1"/>
</dbReference>
<dbReference type="SMART" id="SM00289">
    <property type="entry name" value="WR1"/>
    <property type="match status" value="3"/>
</dbReference>
<reference evidence="3 4" key="1">
    <citation type="submission" date="2013-11" db="EMBL/GenBank/DDBJ databases">
        <title>Draft genome of the bovine lungworm Dictyocaulus viviparus.</title>
        <authorList>
            <person name="Mitreva M."/>
        </authorList>
    </citation>
    <scope>NUCLEOTIDE SEQUENCE [LARGE SCALE GENOMIC DNA]</scope>
    <source>
        <strain evidence="3 4">HannoverDv2000</strain>
    </source>
</reference>
<feature type="domain" description="EB" evidence="2">
    <location>
        <begin position="2"/>
        <end position="38"/>
    </location>
</feature>
<gene>
    <name evidence="3" type="ORF">DICVIV_02396</name>
</gene>
<dbReference type="PANTHER" id="PTHR46339">
    <property type="entry name" value="PROTEIN CBG15282-RELATED"/>
    <property type="match status" value="1"/>
</dbReference>
<dbReference type="PANTHER" id="PTHR46339:SF7">
    <property type="entry name" value="BPTI_KUNITZ INHIBITOR DOMAIN-CONTAINING PROTEIN"/>
    <property type="match status" value="1"/>
</dbReference>
<evidence type="ECO:0000313" key="4">
    <source>
        <dbReference type="Proteomes" id="UP000053766"/>
    </source>
</evidence>
<dbReference type="Pfam" id="PF14625">
    <property type="entry name" value="Lustrin_cystein"/>
    <property type="match status" value="3"/>
</dbReference>
<accession>A0A0D8Y5B6</accession>
<evidence type="ECO:0000259" key="2">
    <source>
        <dbReference type="Pfam" id="PF01683"/>
    </source>
</evidence>
<reference evidence="4" key="2">
    <citation type="journal article" date="2016" name="Sci. Rep.">
        <title>Dictyocaulus viviparus genome, variome and transcriptome elucidate lungworm biology and support future intervention.</title>
        <authorList>
            <person name="McNulty S.N."/>
            <person name="Strube C."/>
            <person name="Rosa B.A."/>
            <person name="Martin J.C."/>
            <person name="Tyagi R."/>
            <person name="Choi Y.J."/>
            <person name="Wang Q."/>
            <person name="Hallsworth Pepin K."/>
            <person name="Zhang X."/>
            <person name="Ozersky P."/>
            <person name="Wilson R.K."/>
            <person name="Sternberg P.W."/>
            <person name="Gasser R.B."/>
            <person name="Mitreva M."/>
        </authorList>
    </citation>
    <scope>NUCLEOTIDE SEQUENCE [LARGE SCALE GENOMIC DNA]</scope>
    <source>
        <strain evidence="4">HannoverDv2000</strain>
    </source>
</reference>
<evidence type="ECO:0000313" key="3">
    <source>
        <dbReference type="EMBL" id="KJH51382.1"/>
    </source>
</evidence>
<dbReference type="Pfam" id="PF01683">
    <property type="entry name" value="EB"/>
    <property type="match status" value="1"/>
</dbReference>
<dbReference type="STRING" id="29172.A0A0D8Y5B6"/>
<feature type="region of interest" description="Disordered" evidence="1">
    <location>
        <begin position="101"/>
        <end position="123"/>
    </location>
</feature>
<organism evidence="3 4">
    <name type="scientific">Dictyocaulus viviparus</name>
    <name type="common">Bovine lungworm</name>
    <dbReference type="NCBI Taxonomy" id="29172"/>
    <lineage>
        <taxon>Eukaryota</taxon>
        <taxon>Metazoa</taxon>
        <taxon>Ecdysozoa</taxon>
        <taxon>Nematoda</taxon>
        <taxon>Chromadorea</taxon>
        <taxon>Rhabditida</taxon>
        <taxon>Rhabditina</taxon>
        <taxon>Rhabditomorpha</taxon>
        <taxon>Strongyloidea</taxon>
        <taxon>Metastrongylidae</taxon>
        <taxon>Dictyocaulus</taxon>
    </lineage>
</organism>
<feature type="compositionally biased region" description="Low complexity" evidence="1">
    <location>
        <begin position="101"/>
        <end position="114"/>
    </location>
</feature>
<dbReference type="InterPro" id="IPR028150">
    <property type="entry name" value="Lustrin_cystein"/>
</dbReference>
<dbReference type="Proteomes" id="UP000053766">
    <property type="component" value="Unassembled WGS sequence"/>
</dbReference>
<evidence type="ECO:0000256" key="1">
    <source>
        <dbReference type="SAM" id="MobiDB-lite"/>
    </source>
</evidence>
<dbReference type="InterPro" id="IPR006149">
    <property type="entry name" value="EB_dom"/>
</dbReference>
<proteinExistence type="predicted"/>
<dbReference type="InterPro" id="IPR053014">
    <property type="entry name" value="Cuticle_assoc_divergent"/>
</dbReference>
<keyword evidence="4" id="KW-1185">Reference proteome</keyword>
<dbReference type="EMBL" id="KN716184">
    <property type="protein sequence ID" value="KJH51382.1"/>
    <property type="molecule type" value="Genomic_DNA"/>
</dbReference>
<protein>
    <recommendedName>
        <fullName evidence="2">EB domain-containing protein</fullName>
    </recommendedName>
</protein>
<dbReference type="OrthoDB" id="5820097at2759"/>
<dbReference type="AlphaFoldDB" id="A0A0D8Y5B6"/>